<keyword evidence="7 8" id="KW-0520">NAD</keyword>
<comment type="function">
    <text evidence="8">Catalyzes the ATP-dependent amidation of deamido-NAD to form NAD. Uses ammonia as a nitrogen source.</text>
</comment>
<feature type="domain" description="NAD/GMP synthase" evidence="11">
    <location>
        <begin position="11"/>
        <end position="249"/>
    </location>
</feature>
<dbReference type="UniPathway" id="UPA00253">
    <property type="reaction ID" value="UER00333"/>
</dbReference>
<dbReference type="NCBIfam" id="TIGR00552">
    <property type="entry name" value="nadE"/>
    <property type="match status" value="1"/>
</dbReference>
<dbReference type="InterPro" id="IPR022926">
    <property type="entry name" value="NH(3)-dep_NAD(+)_synth"/>
</dbReference>
<dbReference type="HAMAP" id="MF_00193">
    <property type="entry name" value="NadE_ammonia_dep"/>
    <property type="match status" value="1"/>
</dbReference>
<evidence type="ECO:0000256" key="1">
    <source>
        <dbReference type="ARBA" id="ARBA00005859"/>
    </source>
</evidence>
<dbReference type="RefSeq" id="WP_078424388.1">
    <property type="nucleotide sequence ID" value="NZ_CP017258.1"/>
</dbReference>
<evidence type="ECO:0000256" key="2">
    <source>
        <dbReference type="ARBA" id="ARBA00022598"/>
    </source>
</evidence>
<keyword evidence="3 8" id="KW-0479">Metal-binding</keyword>
<keyword evidence="13" id="KW-1185">Reference proteome</keyword>
<dbReference type="PANTHER" id="PTHR23090:SF9">
    <property type="entry name" value="GLUTAMINE-DEPENDENT NAD(+) SYNTHETASE"/>
    <property type="match status" value="1"/>
</dbReference>
<evidence type="ECO:0000256" key="5">
    <source>
        <dbReference type="ARBA" id="ARBA00022840"/>
    </source>
</evidence>
<comment type="similarity">
    <text evidence="1 8 9">Belongs to the NAD synthetase family.</text>
</comment>
<evidence type="ECO:0000256" key="6">
    <source>
        <dbReference type="ARBA" id="ARBA00022842"/>
    </source>
</evidence>
<feature type="binding site" evidence="8">
    <location>
        <position position="38"/>
    </location>
    <ligand>
        <name>Mg(2+)</name>
        <dbReference type="ChEBI" id="CHEBI:18420"/>
    </ligand>
</feature>
<dbReference type="InterPro" id="IPR003694">
    <property type="entry name" value="NAD_synthase"/>
</dbReference>
<dbReference type="PANTHER" id="PTHR23090">
    <property type="entry name" value="NH 3 /GLUTAMINE-DEPENDENT NAD + SYNTHETASE"/>
    <property type="match status" value="1"/>
</dbReference>
<keyword evidence="4 8" id="KW-0547">Nucleotide-binding</keyword>
<gene>
    <name evidence="8 12" type="primary">nadE</name>
    <name evidence="12" type="ORF">CPIN18021_0654</name>
</gene>
<dbReference type="Gene3D" id="3.40.50.620">
    <property type="entry name" value="HUPs"/>
    <property type="match status" value="1"/>
</dbReference>
<name>A0A1S6U725_9BACT</name>
<organism evidence="12 13">
    <name type="scientific">Campylobacter pinnipediorum subsp. caledonicus</name>
    <dbReference type="NCBI Taxonomy" id="1874362"/>
    <lineage>
        <taxon>Bacteria</taxon>
        <taxon>Pseudomonadati</taxon>
        <taxon>Campylobacterota</taxon>
        <taxon>Epsilonproteobacteria</taxon>
        <taxon>Campylobacterales</taxon>
        <taxon>Campylobacteraceae</taxon>
        <taxon>Campylobacter</taxon>
    </lineage>
</organism>
<dbReference type="GO" id="GO:0004359">
    <property type="term" value="F:glutaminase activity"/>
    <property type="evidence" value="ECO:0007669"/>
    <property type="project" value="InterPro"/>
</dbReference>
<evidence type="ECO:0000259" key="11">
    <source>
        <dbReference type="Pfam" id="PF02540"/>
    </source>
</evidence>
<dbReference type="NCBIfam" id="NF010587">
    <property type="entry name" value="PRK13980.1"/>
    <property type="match status" value="1"/>
</dbReference>
<dbReference type="GO" id="GO:0008795">
    <property type="term" value="F:NAD+ synthase activity"/>
    <property type="evidence" value="ECO:0007669"/>
    <property type="project" value="UniProtKB-UniRule"/>
</dbReference>
<dbReference type="GO" id="GO:0005737">
    <property type="term" value="C:cytoplasm"/>
    <property type="evidence" value="ECO:0007669"/>
    <property type="project" value="InterPro"/>
</dbReference>
<comment type="caution">
    <text evidence="8">Lacks conserved residue(s) required for the propagation of feature annotation.</text>
</comment>
<dbReference type="InterPro" id="IPR014729">
    <property type="entry name" value="Rossmann-like_a/b/a_fold"/>
</dbReference>
<feature type="binding site" evidence="8">
    <location>
        <position position="139"/>
    </location>
    <ligand>
        <name>Mg(2+)</name>
        <dbReference type="ChEBI" id="CHEBI:18420"/>
    </ligand>
</feature>
<feature type="binding site" evidence="8">
    <location>
        <position position="134"/>
    </location>
    <ligand>
        <name>ATP</name>
        <dbReference type="ChEBI" id="CHEBI:30616"/>
    </ligand>
</feature>
<feature type="binding site" description="in other chain" evidence="8">
    <location>
        <position position="114"/>
    </location>
    <ligand>
        <name>deamido-NAD(+)</name>
        <dbReference type="ChEBI" id="CHEBI:58437"/>
        <note>ligand shared between two neighboring subunits</note>
    </ligand>
</feature>
<dbReference type="GO" id="GO:0046872">
    <property type="term" value="F:metal ion binding"/>
    <property type="evidence" value="ECO:0007669"/>
    <property type="project" value="UniProtKB-KW"/>
</dbReference>
<evidence type="ECO:0000256" key="9">
    <source>
        <dbReference type="RuleBase" id="RU003811"/>
    </source>
</evidence>
<keyword evidence="2 8" id="KW-0436">Ligase</keyword>
<dbReference type="GO" id="GO:0005524">
    <property type="term" value="F:ATP binding"/>
    <property type="evidence" value="ECO:0007669"/>
    <property type="project" value="UniProtKB-UniRule"/>
</dbReference>
<dbReference type="AlphaFoldDB" id="A0A1S6U725"/>
<evidence type="ECO:0000256" key="7">
    <source>
        <dbReference type="ARBA" id="ARBA00023027"/>
    </source>
</evidence>
<dbReference type="Pfam" id="PF02540">
    <property type="entry name" value="NAD_synthase"/>
    <property type="match status" value="1"/>
</dbReference>
<evidence type="ECO:0000256" key="10">
    <source>
        <dbReference type="RuleBase" id="RU003812"/>
    </source>
</evidence>
<evidence type="ECO:0000256" key="4">
    <source>
        <dbReference type="ARBA" id="ARBA00022741"/>
    </source>
</evidence>
<evidence type="ECO:0000256" key="3">
    <source>
        <dbReference type="ARBA" id="ARBA00022723"/>
    </source>
</evidence>
<accession>A0A1S6U725</accession>
<reference evidence="13" key="1">
    <citation type="submission" date="2016-09" db="EMBL/GenBank/DDBJ databases">
        <title>Comparative genomics of the Campylobacter concisus group.</title>
        <authorList>
            <person name="Miller W.G."/>
            <person name="Yee E."/>
            <person name="Chapman M.H."/>
            <person name="Huynh S."/>
            <person name="Bono J.L."/>
            <person name="On S.L.W."/>
            <person name="StLeger J."/>
            <person name="Foster G."/>
            <person name="Parker C.T."/>
        </authorList>
    </citation>
    <scope>NUCLEOTIDE SEQUENCE [LARGE SCALE GENOMIC DNA]</scope>
    <source>
        <strain evidence="13">RM18021</strain>
    </source>
</reference>
<evidence type="ECO:0000313" key="13">
    <source>
        <dbReference type="Proteomes" id="UP000190868"/>
    </source>
</evidence>
<dbReference type="EMBL" id="CP017258">
    <property type="protein sequence ID" value="AQW87472.1"/>
    <property type="molecule type" value="Genomic_DNA"/>
</dbReference>
<dbReference type="SUPFAM" id="SSF52402">
    <property type="entry name" value="Adenine nucleotide alpha hydrolases-like"/>
    <property type="match status" value="1"/>
</dbReference>
<feature type="binding site" evidence="8">
    <location>
        <position position="163"/>
    </location>
    <ligand>
        <name>ATP</name>
        <dbReference type="ChEBI" id="CHEBI:30616"/>
    </ligand>
</feature>
<comment type="pathway">
    <text evidence="8">Cofactor biosynthesis; NAD(+) biosynthesis; NAD(+) from deamido-NAD(+) (ammonia route): step 1/1.</text>
</comment>
<dbReference type="InterPro" id="IPR022310">
    <property type="entry name" value="NAD/GMP_synthase"/>
</dbReference>
<dbReference type="GO" id="GO:0003952">
    <property type="term" value="F:NAD+ synthase (glutamine-hydrolyzing) activity"/>
    <property type="evidence" value="ECO:0007669"/>
    <property type="project" value="InterPro"/>
</dbReference>
<keyword evidence="5 8" id="KW-0067">ATP-binding</keyword>
<dbReference type="Proteomes" id="UP000190868">
    <property type="component" value="Chromosome"/>
</dbReference>
<comment type="subunit">
    <text evidence="8">Homodimer.</text>
</comment>
<dbReference type="EC" id="6.3.1.5" evidence="8 10"/>
<evidence type="ECO:0000256" key="8">
    <source>
        <dbReference type="HAMAP-Rule" id="MF_00193"/>
    </source>
</evidence>
<protein>
    <recommendedName>
        <fullName evidence="8 10">NH(3)-dependent NAD(+) synthetase</fullName>
        <ecNumber evidence="8 10">6.3.1.5</ecNumber>
    </recommendedName>
</protein>
<sequence length="254" mass="28949">MDKKDYKQVQNTLVKFLSKYLEKSTCKGFVVGISGGIDSAVVAKLCKISNPENVNAFLLPTYFSNDENLKDGIKLCSDLNIKYKIINIQNILNNFEETLSGKLDKYSMGNLSARIRMSILYHRSALLNSLVVGTSNKSELMLGYGTIYGDLACALNPIGELYKTEIFEFARFLEIDEKIINKAPSADLWHGQSDESDLGYSYKILDEVLFFIEKNGDNYDLLYEKFKNKELIDNVLSRINRNKFKRQMPKIAEI</sequence>
<feature type="binding site" evidence="8">
    <location>
        <position position="185"/>
    </location>
    <ligand>
        <name>ATP</name>
        <dbReference type="ChEBI" id="CHEBI:30616"/>
    </ligand>
</feature>
<dbReference type="GO" id="GO:0009435">
    <property type="term" value="P:NAD+ biosynthetic process"/>
    <property type="evidence" value="ECO:0007669"/>
    <property type="project" value="UniProtKB-UniRule"/>
</dbReference>
<dbReference type="CDD" id="cd00553">
    <property type="entry name" value="NAD_synthase"/>
    <property type="match status" value="1"/>
</dbReference>
<feature type="binding site" evidence="8">
    <location>
        <begin position="32"/>
        <end position="39"/>
    </location>
    <ligand>
        <name>ATP</name>
        <dbReference type="ChEBI" id="CHEBI:30616"/>
    </ligand>
</feature>
<dbReference type="FunFam" id="3.40.50.620:FF:000106">
    <property type="entry name" value="Glutamine-dependent NAD(+) synthetase"/>
    <property type="match status" value="1"/>
</dbReference>
<proteinExistence type="inferred from homology"/>
<keyword evidence="6 8" id="KW-0460">Magnesium</keyword>
<comment type="catalytic activity">
    <reaction evidence="8 10">
        <text>deamido-NAD(+) + NH4(+) + ATP = AMP + diphosphate + NAD(+) + H(+)</text>
        <dbReference type="Rhea" id="RHEA:21188"/>
        <dbReference type="ChEBI" id="CHEBI:15378"/>
        <dbReference type="ChEBI" id="CHEBI:28938"/>
        <dbReference type="ChEBI" id="CHEBI:30616"/>
        <dbReference type="ChEBI" id="CHEBI:33019"/>
        <dbReference type="ChEBI" id="CHEBI:57540"/>
        <dbReference type="ChEBI" id="CHEBI:58437"/>
        <dbReference type="ChEBI" id="CHEBI:456215"/>
        <dbReference type="EC" id="6.3.1.5"/>
    </reaction>
</comment>
<evidence type="ECO:0000313" key="12">
    <source>
        <dbReference type="EMBL" id="AQW87472.1"/>
    </source>
</evidence>